<dbReference type="InterPro" id="IPR050680">
    <property type="entry name" value="YpeA/RimI_acetyltransf"/>
</dbReference>
<evidence type="ECO:0000256" key="5">
    <source>
        <dbReference type="RuleBase" id="RU363094"/>
    </source>
</evidence>
<organism evidence="7 8">
    <name type="scientific">Solibaculum intestinale</name>
    <dbReference type="NCBI Taxonomy" id="3133165"/>
    <lineage>
        <taxon>Bacteria</taxon>
        <taxon>Bacillati</taxon>
        <taxon>Bacillota</taxon>
        <taxon>Clostridia</taxon>
        <taxon>Eubacteriales</taxon>
        <taxon>Oscillospiraceae</taxon>
        <taxon>Solibaculum</taxon>
    </lineage>
</organism>
<evidence type="ECO:0000313" key="7">
    <source>
        <dbReference type="EMBL" id="MEQ2441478.1"/>
    </source>
</evidence>
<evidence type="ECO:0000259" key="6">
    <source>
        <dbReference type="PROSITE" id="PS51186"/>
    </source>
</evidence>
<dbReference type="InterPro" id="IPR016181">
    <property type="entry name" value="Acyl_CoA_acyltransferase"/>
</dbReference>
<dbReference type="SUPFAM" id="SSF55729">
    <property type="entry name" value="Acyl-CoA N-acyltransferases (Nat)"/>
    <property type="match status" value="1"/>
</dbReference>
<dbReference type="Gene3D" id="3.40.630.30">
    <property type="match status" value="1"/>
</dbReference>
<dbReference type="EMBL" id="JBBMFD010000026">
    <property type="protein sequence ID" value="MEQ2441478.1"/>
    <property type="molecule type" value="Genomic_DNA"/>
</dbReference>
<keyword evidence="2 5" id="KW-0963">Cytoplasm</keyword>
<accession>A0ABV1E607</accession>
<dbReference type="EC" id="2.3.1.266" evidence="5"/>
<feature type="domain" description="N-acetyltransferase" evidence="6">
    <location>
        <begin position="5"/>
        <end position="148"/>
    </location>
</feature>
<protein>
    <recommendedName>
        <fullName evidence="5">[Ribosomal protein bS18]-alanine N-acetyltransferase</fullName>
        <ecNumber evidence="5">2.3.1.266</ecNumber>
    </recommendedName>
</protein>
<evidence type="ECO:0000256" key="4">
    <source>
        <dbReference type="ARBA" id="ARBA00023315"/>
    </source>
</evidence>
<dbReference type="InterPro" id="IPR000182">
    <property type="entry name" value="GNAT_dom"/>
</dbReference>
<dbReference type="InterPro" id="IPR006464">
    <property type="entry name" value="AcTrfase_RimI/Ard1"/>
</dbReference>
<evidence type="ECO:0000256" key="3">
    <source>
        <dbReference type="ARBA" id="ARBA00022679"/>
    </source>
</evidence>
<comment type="catalytic activity">
    <reaction evidence="5">
        <text>N-terminal L-alanyl-[ribosomal protein bS18] + acetyl-CoA = N-terminal N(alpha)-acetyl-L-alanyl-[ribosomal protein bS18] + CoA + H(+)</text>
        <dbReference type="Rhea" id="RHEA:43756"/>
        <dbReference type="Rhea" id="RHEA-COMP:10676"/>
        <dbReference type="Rhea" id="RHEA-COMP:10677"/>
        <dbReference type="ChEBI" id="CHEBI:15378"/>
        <dbReference type="ChEBI" id="CHEBI:57287"/>
        <dbReference type="ChEBI" id="CHEBI:57288"/>
        <dbReference type="ChEBI" id="CHEBI:64718"/>
        <dbReference type="ChEBI" id="CHEBI:83683"/>
        <dbReference type="EC" id="2.3.1.266"/>
    </reaction>
</comment>
<gene>
    <name evidence="7" type="primary">rimI</name>
    <name evidence="7" type="ORF">WMO26_11625</name>
</gene>
<comment type="similarity">
    <text evidence="1 5">Belongs to the acetyltransferase family. RimI subfamily.</text>
</comment>
<dbReference type="Pfam" id="PF00583">
    <property type="entry name" value="Acetyltransf_1"/>
    <property type="match status" value="1"/>
</dbReference>
<dbReference type="PROSITE" id="PS51186">
    <property type="entry name" value="GNAT"/>
    <property type="match status" value="1"/>
</dbReference>
<evidence type="ECO:0000313" key="8">
    <source>
        <dbReference type="Proteomes" id="UP001489509"/>
    </source>
</evidence>
<dbReference type="Proteomes" id="UP001489509">
    <property type="component" value="Unassembled WGS sequence"/>
</dbReference>
<keyword evidence="4 7" id="KW-0012">Acyltransferase</keyword>
<proteinExistence type="inferred from homology"/>
<dbReference type="CDD" id="cd04301">
    <property type="entry name" value="NAT_SF"/>
    <property type="match status" value="1"/>
</dbReference>
<dbReference type="GO" id="GO:0008999">
    <property type="term" value="F:protein-N-terminal-alanine acetyltransferase activity"/>
    <property type="evidence" value="ECO:0007669"/>
    <property type="project" value="UniProtKB-EC"/>
</dbReference>
<reference evidence="7 8" key="1">
    <citation type="submission" date="2024-03" db="EMBL/GenBank/DDBJ databases">
        <title>Human intestinal bacterial collection.</title>
        <authorList>
            <person name="Pauvert C."/>
            <person name="Hitch T.C.A."/>
            <person name="Clavel T."/>
        </authorList>
    </citation>
    <scope>NUCLEOTIDE SEQUENCE [LARGE SCALE GENOMIC DNA]</scope>
    <source>
        <strain evidence="7 8">CLA-JM-H44</strain>
    </source>
</reference>
<comment type="subcellular location">
    <subcellularLocation>
        <location evidence="5">Cytoplasm</location>
    </subcellularLocation>
</comment>
<dbReference type="PANTHER" id="PTHR43420:SF44">
    <property type="entry name" value="ACETYLTRANSFERASE YPEA"/>
    <property type="match status" value="1"/>
</dbReference>
<keyword evidence="7" id="KW-0689">Ribosomal protein</keyword>
<name>A0ABV1E607_9FIRM</name>
<dbReference type="GO" id="GO:0005840">
    <property type="term" value="C:ribosome"/>
    <property type="evidence" value="ECO:0007669"/>
    <property type="project" value="UniProtKB-KW"/>
</dbReference>
<keyword evidence="8" id="KW-1185">Reference proteome</keyword>
<comment type="function">
    <text evidence="5">Acetylates the N-terminal alanine of ribosomal protein bS18.</text>
</comment>
<keyword evidence="7" id="KW-0687">Ribonucleoprotein</keyword>
<dbReference type="PANTHER" id="PTHR43420">
    <property type="entry name" value="ACETYLTRANSFERASE"/>
    <property type="match status" value="1"/>
</dbReference>
<evidence type="ECO:0000256" key="1">
    <source>
        <dbReference type="ARBA" id="ARBA00005395"/>
    </source>
</evidence>
<comment type="caution">
    <text evidence="7">The sequence shown here is derived from an EMBL/GenBank/DDBJ whole genome shotgun (WGS) entry which is preliminary data.</text>
</comment>
<evidence type="ECO:0000256" key="2">
    <source>
        <dbReference type="ARBA" id="ARBA00022490"/>
    </source>
</evidence>
<sequence length="148" mass="16332">MNPDVRIVPMSPAHIPALAKLEKCCFSVPWSEAGLSEELLNPIAVFLVAQREGEVLGYVGMHHLLDEGNIINVAVFPEHRRKGVASSLLFSLVRYGIENGLARLTLEVRPSNTGAVALYESFGFEQVGRRRGFYSKPPEDGLVMVKKL</sequence>
<keyword evidence="3 7" id="KW-0808">Transferase</keyword>
<dbReference type="RefSeq" id="WP_349220584.1">
    <property type="nucleotide sequence ID" value="NZ_JBBMFD010000026.1"/>
</dbReference>
<dbReference type="NCBIfam" id="TIGR01575">
    <property type="entry name" value="rimI"/>
    <property type="match status" value="1"/>
</dbReference>